<dbReference type="SFLD" id="SFLDS00001">
    <property type="entry name" value="Enolase"/>
    <property type="match status" value="1"/>
</dbReference>
<dbReference type="GeneID" id="25147175"/>
<name>W0JX68_9EURY</name>
<dbReference type="CDD" id="cd03319">
    <property type="entry name" value="L-Ala-DL-Glu_epimerase"/>
    <property type="match status" value="1"/>
</dbReference>
<evidence type="ECO:0000313" key="8">
    <source>
        <dbReference type="Proteomes" id="UP000019024"/>
    </source>
</evidence>
<dbReference type="SFLD" id="SFLDG00180">
    <property type="entry name" value="muconate_cycloisomerase"/>
    <property type="match status" value="1"/>
</dbReference>
<evidence type="ECO:0000259" key="6">
    <source>
        <dbReference type="SMART" id="SM00922"/>
    </source>
</evidence>
<evidence type="ECO:0000256" key="4">
    <source>
        <dbReference type="ARBA" id="ARBA00022842"/>
    </source>
</evidence>
<dbReference type="SMART" id="SM00922">
    <property type="entry name" value="MR_MLE"/>
    <property type="match status" value="1"/>
</dbReference>
<dbReference type="SUPFAM" id="SSF51604">
    <property type="entry name" value="Enolase C-terminal domain-like"/>
    <property type="match status" value="1"/>
</dbReference>
<comment type="cofactor">
    <cofactor evidence="1">
        <name>Mg(2+)</name>
        <dbReference type="ChEBI" id="CHEBI:18420"/>
    </cofactor>
</comment>
<gene>
    <name evidence="7" type="ORF">HALLA_00485</name>
</gene>
<dbReference type="Pfam" id="PF02746">
    <property type="entry name" value="MR_MLE_N"/>
    <property type="match status" value="1"/>
</dbReference>
<dbReference type="SFLD" id="SFLDF00009">
    <property type="entry name" value="o-succinylbenzoate_synthase"/>
    <property type="match status" value="1"/>
</dbReference>
<dbReference type="InterPro" id="IPR013341">
    <property type="entry name" value="Mandelate_racemase_N_dom"/>
</dbReference>
<dbReference type="Gene3D" id="3.20.20.120">
    <property type="entry name" value="Enolase-like C-terminal domain"/>
    <property type="match status" value="1"/>
</dbReference>
<dbReference type="GO" id="GO:0016855">
    <property type="term" value="F:racemase and epimerase activity, acting on amino acids and derivatives"/>
    <property type="evidence" value="ECO:0007669"/>
    <property type="project" value="InterPro"/>
</dbReference>
<comment type="similarity">
    <text evidence="2">Belongs to the mandelate racemase/muconate lactonizing enzyme family.</text>
</comment>
<dbReference type="FunFam" id="3.30.390.10:FF:000009">
    <property type="entry name" value="Hydrophobic dipeptide epimerase"/>
    <property type="match status" value="1"/>
</dbReference>
<evidence type="ECO:0000256" key="1">
    <source>
        <dbReference type="ARBA" id="ARBA00001946"/>
    </source>
</evidence>
<dbReference type="Pfam" id="PF13378">
    <property type="entry name" value="MR_MLE_C"/>
    <property type="match status" value="1"/>
</dbReference>
<protein>
    <recommendedName>
        <fullName evidence="6">Mandelate racemase/muconate lactonizing enzyme C-terminal domain-containing protein</fullName>
    </recommendedName>
</protein>
<dbReference type="InterPro" id="IPR029065">
    <property type="entry name" value="Enolase_C-like"/>
</dbReference>
<dbReference type="HOGENOM" id="CLU_030273_4_0_2"/>
<dbReference type="AlphaFoldDB" id="W0JX68"/>
<dbReference type="eggNOG" id="arCOG01168">
    <property type="taxonomic scope" value="Archaea"/>
</dbReference>
<evidence type="ECO:0000256" key="2">
    <source>
        <dbReference type="ARBA" id="ARBA00008031"/>
    </source>
</evidence>
<evidence type="ECO:0000256" key="3">
    <source>
        <dbReference type="ARBA" id="ARBA00022723"/>
    </source>
</evidence>
<dbReference type="InterPro" id="IPR036849">
    <property type="entry name" value="Enolase-like_C_sf"/>
</dbReference>
<dbReference type="SUPFAM" id="SSF54826">
    <property type="entry name" value="Enolase N-terminal domain-like"/>
    <property type="match status" value="1"/>
</dbReference>
<sequence length="352" mass="36999">MTEIDTIEAKRLTRDLTTSFEISLGTQTSISNVVIKVELTDGTIGIGEAAPVSMVTHESQETVLAAIELARSLVTGMEIENTRGIHTVLKHHLETQHAARAGIEMAVFDALGKRWGCSLAALAGGANAPVVTDDTIGMVGPNTAQSQAAAAVESGFEDLKIKVGGDIEADIERVAAVREAAPDAEIIVDGNQGYYPKEAIQFADRTADFDIGLFEQPVDKDDRRGLKQVTDAVRIPVAADESVFTAEDAATIATMGAADVINVKIQKAGIVDALAITRIAAAHGLDLMIGMMLESSIGVRAGAHIVAGTGAISYVDLDGHFSIADPITSWEYQPAHDVQGPGLGLDVEYDAL</sequence>
<keyword evidence="4" id="KW-0460">Magnesium</keyword>
<keyword evidence="5" id="KW-0413">Isomerase</keyword>
<accession>W0JX68</accession>
<dbReference type="Gene3D" id="3.30.390.10">
    <property type="entry name" value="Enolase-like, N-terminal domain"/>
    <property type="match status" value="1"/>
</dbReference>
<dbReference type="KEGG" id="hlr:HALLA_00485"/>
<dbReference type="RefSeq" id="WP_049954668.1">
    <property type="nucleotide sequence ID" value="NZ_CP007057.1"/>
</dbReference>
<organism evidence="7 8">
    <name type="scientific">Halostagnicola larsenii XH-48</name>
    <dbReference type="NCBI Taxonomy" id="797299"/>
    <lineage>
        <taxon>Archaea</taxon>
        <taxon>Methanobacteriati</taxon>
        <taxon>Methanobacteriota</taxon>
        <taxon>Stenosarchaea group</taxon>
        <taxon>Halobacteria</taxon>
        <taxon>Halobacteriales</taxon>
        <taxon>Natrialbaceae</taxon>
        <taxon>Halostagnicola</taxon>
    </lineage>
</organism>
<keyword evidence="3" id="KW-0479">Metal-binding</keyword>
<proteinExistence type="inferred from homology"/>
<dbReference type="Proteomes" id="UP000019024">
    <property type="component" value="Plasmid unnamed2"/>
</dbReference>
<dbReference type="InterPro" id="IPR013342">
    <property type="entry name" value="Mandelate_racemase_C"/>
</dbReference>
<dbReference type="InterPro" id="IPR034603">
    <property type="entry name" value="Dipeptide_epimerase"/>
</dbReference>
<dbReference type="GO" id="GO:0046872">
    <property type="term" value="F:metal ion binding"/>
    <property type="evidence" value="ECO:0007669"/>
    <property type="project" value="UniProtKB-KW"/>
</dbReference>
<dbReference type="InterPro" id="IPR029017">
    <property type="entry name" value="Enolase-like_N"/>
</dbReference>
<dbReference type="PANTHER" id="PTHR48073">
    <property type="entry name" value="O-SUCCINYLBENZOATE SYNTHASE-RELATED"/>
    <property type="match status" value="1"/>
</dbReference>
<dbReference type="PANTHER" id="PTHR48073:SF2">
    <property type="entry name" value="O-SUCCINYLBENZOATE SYNTHASE"/>
    <property type="match status" value="1"/>
</dbReference>
<evidence type="ECO:0000256" key="5">
    <source>
        <dbReference type="ARBA" id="ARBA00023235"/>
    </source>
</evidence>
<reference evidence="7 8" key="1">
    <citation type="submission" date="2014-01" db="EMBL/GenBank/DDBJ databases">
        <authorList>
            <consortium name="DOE Joint Genome Institute"/>
            <person name="Anderson I."/>
            <person name="Huntemann M."/>
            <person name="Han J."/>
            <person name="Chen A."/>
            <person name="Kyrpides N."/>
            <person name="Mavromatis K."/>
            <person name="Markowitz V."/>
            <person name="Palaniappan K."/>
            <person name="Ivanova N."/>
            <person name="Schaumberg A."/>
            <person name="Pati A."/>
            <person name="Liolios K."/>
            <person name="Nordberg H.P."/>
            <person name="Cantor M.N."/>
            <person name="Hua S.X."/>
            <person name="Woyke T."/>
        </authorList>
    </citation>
    <scope>NUCLEOTIDE SEQUENCE [LARGE SCALE GENOMIC DNA]</scope>
    <source>
        <strain evidence="7 8">XH-48</strain>
        <plasmid evidence="8">2</plasmid>
    </source>
</reference>
<feature type="domain" description="Mandelate racemase/muconate lactonizing enzyme C-terminal" evidence="6">
    <location>
        <begin position="141"/>
        <end position="236"/>
    </location>
</feature>
<geneLocation type="plasmid" evidence="7">
    <name>unnamed</name>
</geneLocation>
<dbReference type="OrthoDB" id="42605at2157"/>
<evidence type="ECO:0000313" key="7">
    <source>
        <dbReference type="EMBL" id="AHG01800.1"/>
    </source>
</evidence>
<keyword evidence="7" id="KW-0614">Plasmid</keyword>
<dbReference type="EMBL" id="CP007057">
    <property type="protein sequence ID" value="AHG01800.1"/>
    <property type="molecule type" value="Genomic_DNA"/>
</dbReference>
<keyword evidence="8" id="KW-1185">Reference proteome</keyword>